<evidence type="ECO:0000256" key="6">
    <source>
        <dbReference type="SAM" id="MobiDB-lite"/>
    </source>
</evidence>
<dbReference type="EMBL" id="KB822699">
    <property type="protein sequence ID" value="ETI27039.1"/>
    <property type="molecule type" value="Genomic_DNA"/>
</dbReference>
<reference evidence="9 10" key="1">
    <citation type="submission" date="2013-03" db="EMBL/GenBank/DDBJ databases">
        <title>The Genome Sequence of Cladophialophora carrionii CBS 160.54.</title>
        <authorList>
            <consortium name="The Broad Institute Genomics Platform"/>
            <person name="Cuomo C."/>
            <person name="de Hoog S."/>
            <person name="Gorbushina A."/>
            <person name="Walker B."/>
            <person name="Young S.K."/>
            <person name="Zeng Q."/>
            <person name="Gargeya S."/>
            <person name="Fitzgerald M."/>
            <person name="Haas B."/>
            <person name="Abouelleil A."/>
            <person name="Allen A.W."/>
            <person name="Alvarado L."/>
            <person name="Arachchi H.M."/>
            <person name="Berlin A.M."/>
            <person name="Chapman S.B."/>
            <person name="Gainer-Dewar J."/>
            <person name="Goldberg J."/>
            <person name="Griggs A."/>
            <person name="Gujja S."/>
            <person name="Hansen M."/>
            <person name="Howarth C."/>
            <person name="Imamovic A."/>
            <person name="Ireland A."/>
            <person name="Larimer J."/>
            <person name="McCowan C."/>
            <person name="Murphy C."/>
            <person name="Pearson M."/>
            <person name="Poon T.W."/>
            <person name="Priest M."/>
            <person name="Roberts A."/>
            <person name="Saif S."/>
            <person name="Shea T."/>
            <person name="Sisk P."/>
            <person name="Sykes S."/>
            <person name="Wortman J."/>
            <person name="Nusbaum C."/>
            <person name="Birren B."/>
        </authorList>
    </citation>
    <scope>NUCLEOTIDE SEQUENCE [LARGE SCALE GENOMIC DNA]</scope>
    <source>
        <strain evidence="9 10">CBS 160.54</strain>
    </source>
</reference>
<dbReference type="OrthoDB" id="4320670at2759"/>
<dbReference type="GO" id="GO:0008270">
    <property type="term" value="F:zinc ion binding"/>
    <property type="evidence" value="ECO:0007669"/>
    <property type="project" value="InterPro"/>
</dbReference>
<evidence type="ECO:0000256" key="2">
    <source>
        <dbReference type="ARBA" id="ARBA00023015"/>
    </source>
</evidence>
<feature type="compositionally biased region" description="Polar residues" evidence="6">
    <location>
        <begin position="1"/>
        <end position="13"/>
    </location>
</feature>
<keyword evidence="7" id="KW-0812">Transmembrane</keyword>
<dbReference type="VEuPathDB" id="FungiDB:G647_10138"/>
<feature type="transmembrane region" description="Helical" evidence="7">
    <location>
        <begin position="163"/>
        <end position="182"/>
    </location>
</feature>
<feature type="compositionally biased region" description="Low complexity" evidence="6">
    <location>
        <begin position="85"/>
        <end position="96"/>
    </location>
</feature>
<dbReference type="AlphaFoldDB" id="V9DJG8"/>
<accession>V9DJG8</accession>
<dbReference type="HOGENOM" id="CLU_615385_0_0_1"/>
<gene>
    <name evidence="9" type="ORF">G647_10138</name>
</gene>
<dbReference type="SMART" id="SM00906">
    <property type="entry name" value="Fungal_trans"/>
    <property type="match status" value="1"/>
</dbReference>
<evidence type="ECO:0000313" key="10">
    <source>
        <dbReference type="Proteomes" id="UP000030678"/>
    </source>
</evidence>
<feature type="region of interest" description="Disordered" evidence="6">
    <location>
        <begin position="1"/>
        <end position="46"/>
    </location>
</feature>
<keyword evidence="7" id="KW-1133">Transmembrane helix</keyword>
<dbReference type="Proteomes" id="UP000030678">
    <property type="component" value="Unassembled WGS sequence"/>
</dbReference>
<evidence type="ECO:0000313" key="9">
    <source>
        <dbReference type="EMBL" id="ETI27039.1"/>
    </source>
</evidence>
<dbReference type="Pfam" id="PF04082">
    <property type="entry name" value="Fungal_trans"/>
    <property type="match status" value="1"/>
</dbReference>
<dbReference type="CDD" id="cd12148">
    <property type="entry name" value="fungal_TF_MHR"/>
    <property type="match status" value="1"/>
</dbReference>
<sequence>MQKAQNPTANSLAETAHRAEVAYADSQHLNDADGRRRRVKQVTLQSQSWKPLHVQALRTNTPTSAHPPGPTTNLSEANEPSPFPSAATGTRSSTGSNATCDFVPSRLQPNQSLGFLLKYCFDELEIYYPCIDRADFYQRLSLFFSRYCAYHGRTTWIRKRPEYLSLAALTCTILALATYLGGRSASGELHDEEDCAITAAEWHLESRKLLAEYAWSDEPCLDVLRVHILEVLYYTMLEKSQAMSMAKAVAVELAFALDLNNEGSWGQLTYRQREYRRMLWWMVYIIDRRVSIRTGRPYLINDTDFVVEDFSSESLRCYLSHPVFNLGYIELDAALGVYQWPRPSEPTEDWFAYLQFNTRWSRIATRVWDNCCSLGTARAVDVEEIGALDALLVSLESSLAPTLLWKHMSLLDLTRAGKTDRYIRLRLIIFEVYFRDDSTLPAQKY</sequence>
<keyword evidence="5" id="KW-0539">Nucleus</keyword>
<keyword evidence="3" id="KW-0238">DNA-binding</keyword>
<protein>
    <recommendedName>
        <fullName evidence="8">Xylanolytic transcriptional activator regulatory domain-containing protein</fullName>
    </recommendedName>
</protein>
<dbReference type="RefSeq" id="XP_008724352.1">
    <property type="nucleotide sequence ID" value="XM_008726130.1"/>
</dbReference>
<evidence type="ECO:0000256" key="1">
    <source>
        <dbReference type="ARBA" id="ARBA00004123"/>
    </source>
</evidence>
<dbReference type="GO" id="GO:0003700">
    <property type="term" value="F:DNA-binding transcription factor activity"/>
    <property type="evidence" value="ECO:0007669"/>
    <property type="project" value="InterPro"/>
</dbReference>
<dbReference type="PANTHER" id="PTHR46910:SF37">
    <property type="entry name" value="ZN(II)2CYS6 TRANSCRIPTION FACTOR (EUROFUNG)"/>
    <property type="match status" value="1"/>
</dbReference>
<keyword evidence="2" id="KW-0805">Transcription regulation</keyword>
<dbReference type="GO" id="GO:0005634">
    <property type="term" value="C:nucleus"/>
    <property type="evidence" value="ECO:0007669"/>
    <property type="project" value="UniProtKB-SubCell"/>
</dbReference>
<evidence type="ECO:0000256" key="7">
    <source>
        <dbReference type="SAM" id="Phobius"/>
    </source>
</evidence>
<name>V9DJG8_9EURO</name>
<organism evidence="9 10">
    <name type="scientific">Cladophialophora carrionii CBS 160.54</name>
    <dbReference type="NCBI Taxonomy" id="1279043"/>
    <lineage>
        <taxon>Eukaryota</taxon>
        <taxon>Fungi</taxon>
        <taxon>Dikarya</taxon>
        <taxon>Ascomycota</taxon>
        <taxon>Pezizomycotina</taxon>
        <taxon>Eurotiomycetes</taxon>
        <taxon>Chaetothyriomycetidae</taxon>
        <taxon>Chaetothyriales</taxon>
        <taxon>Herpotrichiellaceae</taxon>
        <taxon>Cladophialophora</taxon>
    </lineage>
</organism>
<dbReference type="InterPro" id="IPR007219">
    <property type="entry name" value="XnlR_reg_dom"/>
</dbReference>
<keyword evidence="7" id="KW-0472">Membrane</keyword>
<evidence type="ECO:0000256" key="4">
    <source>
        <dbReference type="ARBA" id="ARBA00023163"/>
    </source>
</evidence>
<dbReference type="GeneID" id="19988631"/>
<proteinExistence type="predicted"/>
<feature type="domain" description="Xylanolytic transcriptional activator regulatory" evidence="8">
    <location>
        <begin position="243"/>
        <end position="316"/>
    </location>
</feature>
<dbReference type="InterPro" id="IPR050987">
    <property type="entry name" value="AtrR-like"/>
</dbReference>
<evidence type="ECO:0000256" key="3">
    <source>
        <dbReference type="ARBA" id="ARBA00023125"/>
    </source>
</evidence>
<keyword evidence="4" id="KW-0804">Transcription</keyword>
<dbReference type="PANTHER" id="PTHR46910">
    <property type="entry name" value="TRANSCRIPTION FACTOR PDR1"/>
    <property type="match status" value="1"/>
</dbReference>
<evidence type="ECO:0000259" key="8">
    <source>
        <dbReference type="SMART" id="SM00906"/>
    </source>
</evidence>
<dbReference type="GO" id="GO:0006351">
    <property type="term" value="P:DNA-templated transcription"/>
    <property type="evidence" value="ECO:0007669"/>
    <property type="project" value="InterPro"/>
</dbReference>
<comment type="subcellular location">
    <subcellularLocation>
        <location evidence="1">Nucleus</location>
    </subcellularLocation>
</comment>
<evidence type="ECO:0000256" key="5">
    <source>
        <dbReference type="ARBA" id="ARBA00023242"/>
    </source>
</evidence>
<dbReference type="GO" id="GO:0003677">
    <property type="term" value="F:DNA binding"/>
    <property type="evidence" value="ECO:0007669"/>
    <property type="project" value="UniProtKB-KW"/>
</dbReference>
<feature type="region of interest" description="Disordered" evidence="6">
    <location>
        <begin position="59"/>
        <end position="96"/>
    </location>
</feature>